<reference evidence="3" key="1">
    <citation type="submission" date="2021-01" db="EMBL/GenBank/DDBJ databases">
        <authorList>
            <person name="Corre E."/>
            <person name="Pelletier E."/>
            <person name="Niang G."/>
            <person name="Scheremetjew M."/>
            <person name="Finn R."/>
            <person name="Kale V."/>
            <person name="Holt S."/>
            <person name="Cochrane G."/>
            <person name="Meng A."/>
            <person name="Brown T."/>
            <person name="Cohen L."/>
        </authorList>
    </citation>
    <scope>NUCLEOTIDE SEQUENCE</scope>
    <source>
        <strain evidence="3">CCMP1594</strain>
    </source>
</reference>
<evidence type="ECO:0008006" key="4">
    <source>
        <dbReference type="Google" id="ProtNLM"/>
    </source>
</evidence>
<keyword evidence="1" id="KW-1133">Transmembrane helix</keyword>
<evidence type="ECO:0000313" key="3">
    <source>
        <dbReference type="EMBL" id="CAE0820209.1"/>
    </source>
</evidence>
<feature type="chain" id="PRO_5030625532" description="Secreted protein" evidence="2">
    <location>
        <begin position="19"/>
        <end position="111"/>
    </location>
</feature>
<proteinExistence type="predicted"/>
<dbReference type="AlphaFoldDB" id="A0A7S4FZD2"/>
<keyword evidence="1" id="KW-0472">Membrane</keyword>
<dbReference type="EMBL" id="HBJA01090134">
    <property type="protein sequence ID" value="CAE0820209.1"/>
    <property type="molecule type" value="Transcribed_RNA"/>
</dbReference>
<feature type="transmembrane region" description="Helical" evidence="1">
    <location>
        <begin position="79"/>
        <end position="100"/>
    </location>
</feature>
<name>A0A7S4FZD2_9EUGL</name>
<keyword evidence="1" id="KW-0812">Transmembrane</keyword>
<evidence type="ECO:0000256" key="2">
    <source>
        <dbReference type="SAM" id="SignalP"/>
    </source>
</evidence>
<gene>
    <name evidence="3" type="ORF">EGYM00163_LOCUS31379</name>
</gene>
<sequence length="111" mass="12647">MLPGAVAFFCLQLLRLLGREQPDAHTRGWIFSRMQPNPGFNARVGRMQLPVAAHARDFHGFVIYLVGIRSRAWVSLPAIFSPPLFLLLLLLHLLLLLLLLQARLWKVLVIE</sequence>
<evidence type="ECO:0000256" key="1">
    <source>
        <dbReference type="SAM" id="Phobius"/>
    </source>
</evidence>
<accession>A0A7S4FZD2</accession>
<organism evidence="3">
    <name type="scientific">Eutreptiella gymnastica</name>
    <dbReference type="NCBI Taxonomy" id="73025"/>
    <lineage>
        <taxon>Eukaryota</taxon>
        <taxon>Discoba</taxon>
        <taxon>Euglenozoa</taxon>
        <taxon>Euglenida</taxon>
        <taxon>Spirocuta</taxon>
        <taxon>Euglenophyceae</taxon>
        <taxon>Eutreptiales</taxon>
        <taxon>Eutreptiaceae</taxon>
        <taxon>Eutreptiella</taxon>
    </lineage>
</organism>
<protein>
    <recommendedName>
        <fullName evidence="4">Secreted protein</fullName>
    </recommendedName>
</protein>
<feature type="signal peptide" evidence="2">
    <location>
        <begin position="1"/>
        <end position="18"/>
    </location>
</feature>
<keyword evidence="2" id="KW-0732">Signal</keyword>